<sequence>MAKKLVSDLMVDYLVRRGEKYVFGLCGHTVIGMLDALSRREKDITYISNRHESVASTAADGYARLTHKASVVMCHLGPGLTNVLTGVANASFDSIPMVVIAGDVPSYYYGRDPHQEVNMHEDGSQYKILEPVVKRAWRIDDPEALPYIMDKAFRLAESGRPGPVLIDMPMDMFSREVEEELWSRTYKDSQFTYRPAIDPTAAKTIAEKLVNAKAPVLHAGGGILLSQASEELAALAEFMDFPVSRTLAGQGCISDQHPLMIGQTGFWGLEFTHKLTNNADVILGLGTRFAEADSSSWYQGVTFNPDTTEFMQVDIDPYQIGKNYPVSVGAVGDLKIALTQILDEIKKICPEGRKNPALRDEIAKAKADFKKSNEAISNDSRFPMTPQRILRDVKEALPEDAVIFTDVGWNKNGVAQEYDITIPGTIHHSSGLATMGFGSSAVLGGKLAAPDKICVTLTGDGGFGVNPTCLATAVEQGIACTWVVMNNSAFGTIAGLENGSYGTFFGTKFKTPSGESYSPSWAGVAKAYGVDSVCVQSAEEFLPAMKKAIEANKAGKPFLVEAPMENIVVPTPGCWNINDIYKPNEFVKEGKLVEKKDGQWVAPSHSKSHKG</sequence>
<evidence type="ECO:0000259" key="6">
    <source>
        <dbReference type="Pfam" id="PF02775"/>
    </source>
</evidence>
<evidence type="ECO:0000313" key="10">
    <source>
        <dbReference type="Proteomes" id="UP000199820"/>
    </source>
</evidence>
<dbReference type="GO" id="GO:0030976">
    <property type="term" value="F:thiamine pyrophosphate binding"/>
    <property type="evidence" value="ECO:0007669"/>
    <property type="project" value="InterPro"/>
</dbReference>
<dbReference type="GO" id="GO:0003984">
    <property type="term" value="F:acetolactate synthase activity"/>
    <property type="evidence" value="ECO:0007669"/>
    <property type="project" value="TreeGrafter"/>
</dbReference>
<dbReference type="InterPro" id="IPR011766">
    <property type="entry name" value="TPP_enzyme_TPP-bd"/>
</dbReference>
<reference evidence="10 11" key="1">
    <citation type="submission" date="2016-10" db="EMBL/GenBank/DDBJ databases">
        <authorList>
            <person name="de Groot N.N."/>
        </authorList>
    </citation>
    <scope>NUCLEOTIDE SEQUENCE [LARGE SCALE GENOMIC DNA]</scope>
    <source>
        <strain evidence="9 11">F</strain>
        <strain evidence="8 10">KH1P1</strain>
    </source>
</reference>
<dbReference type="Gene3D" id="3.40.50.1220">
    <property type="entry name" value="TPP-binding domain"/>
    <property type="match status" value="1"/>
</dbReference>
<dbReference type="AlphaFoldDB" id="A0A1I6JXK1"/>
<dbReference type="GO" id="GO:0000287">
    <property type="term" value="F:magnesium ion binding"/>
    <property type="evidence" value="ECO:0007669"/>
    <property type="project" value="InterPro"/>
</dbReference>
<dbReference type="EMBL" id="FOIL01000040">
    <property type="protein sequence ID" value="SET76308.1"/>
    <property type="molecule type" value="Genomic_DNA"/>
</dbReference>
<dbReference type="CDD" id="cd07035">
    <property type="entry name" value="TPP_PYR_POX_like"/>
    <property type="match status" value="1"/>
</dbReference>
<evidence type="ECO:0000259" key="5">
    <source>
        <dbReference type="Pfam" id="PF00205"/>
    </source>
</evidence>
<dbReference type="Gene3D" id="3.40.50.970">
    <property type="match status" value="2"/>
</dbReference>
<dbReference type="InterPro" id="IPR012000">
    <property type="entry name" value="Thiamin_PyroP_enz_cen_dom"/>
</dbReference>
<comment type="similarity">
    <text evidence="2 4">Belongs to the TPP enzyme family.</text>
</comment>
<evidence type="ECO:0000256" key="1">
    <source>
        <dbReference type="ARBA" id="ARBA00001964"/>
    </source>
</evidence>
<dbReference type="PROSITE" id="PS00187">
    <property type="entry name" value="TPP_ENZYMES"/>
    <property type="match status" value="1"/>
</dbReference>
<dbReference type="InterPro" id="IPR045229">
    <property type="entry name" value="TPP_enz"/>
</dbReference>
<dbReference type="GO" id="GO:0050660">
    <property type="term" value="F:flavin adenine dinucleotide binding"/>
    <property type="evidence" value="ECO:0007669"/>
    <property type="project" value="TreeGrafter"/>
</dbReference>
<dbReference type="PANTHER" id="PTHR18968">
    <property type="entry name" value="THIAMINE PYROPHOSPHATE ENZYMES"/>
    <property type="match status" value="1"/>
</dbReference>
<protein>
    <submittedName>
        <fullName evidence="9">Acetolactate synthase-1/2/3 large subunit</fullName>
    </submittedName>
</protein>
<evidence type="ECO:0000256" key="3">
    <source>
        <dbReference type="ARBA" id="ARBA00023052"/>
    </source>
</evidence>
<dbReference type="RefSeq" id="WP_031473686.1">
    <property type="nucleotide sequence ID" value="NZ_FOIL01000040.1"/>
</dbReference>
<dbReference type="PANTHER" id="PTHR18968:SF13">
    <property type="entry name" value="ACETOLACTATE SYNTHASE CATALYTIC SUBUNIT, MITOCHONDRIAL"/>
    <property type="match status" value="1"/>
</dbReference>
<dbReference type="GO" id="GO:0005948">
    <property type="term" value="C:acetolactate synthase complex"/>
    <property type="evidence" value="ECO:0007669"/>
    <property type="project" value="TreeGrafter"/>
</dbReference>
<dbReference type="eggNOG" id="COG0028">
    <property type="taxonomic scope" value="Bacteria"/>
</dbReference>
<gene>
    <name evidence="9" type="ORF">SAMN02910262_02065</name>
    <name evidence="8" type="ORF">SAMN04487771_104021</name>
</gene>
<dbReference type="Proteomes" id="UP000199820">
    <property type="component" value="Unassembled WGS sequence"/>
</dbReference>
<dbReference type="EMBL" id="FOZC01000012">
    <property type="protein sequence ID" value="SFR83628.1"/>
    <property type="molecule type" value="Genomic_DNA"/>
</dbReference>
<proteinExistence type="inferred from homology"/>
<dbReference type="Pfam" id="PF00205">
    <property type="entry name" value="TPP_enzyme_M"/>
    <property type="match status" value="1"/>
</dbReference>
<feature type="domain" description="Thiamine pyrophosphate enzyme N-terminal TPP-binding" evidence="7">
    <location>
        <begin position="6"/>
        <end position="118"/>
    </location>
</feature>
<evidence type="ECO:0000313" key="8">
    <source>
        <dbReference type="EMBL" id="SET76308.1"/>
    </source>
</evidence>
<keyword evidence="3 4" id="KW-0786">Thiamine pyrophosphate</keyword>
<dbReference type="CDD" id="cd00568">
    <property type="entry name" value="TPP_enzymes"/>
    <property type="match status" value="1"/>
</dbReference>
<dbReference type="InterPro" id="IPR012001">
    <property type="entry name" value="Thiamin_PyroP_enz_TPP-bd_dom"/>
</dbReference>
<evidence type="ECO:0000256" key="2">
    <source>
        <dbReference type="ARBA" id="ARBA00007812"/>
    </source>
</evidence>
<dbReference type="GO" id="GO:0009099">
    <property type="term" value="P:L-valine biosynthetic process"/>
    <property type="evidence" value="ECO:0007669"/>
    <property type="project" value="TreeGrafter"/>
</dbReference>
<feature type="domain" description="Thiamine pyrophosphate enzyme TPP-binding" evidence="6">
    <location>
        <begin position="406"/>
        <end position="561"/>
    </location>
</feature>
<dbReference type="SUPFAM" id="SSF52518">
    <property type="entry name" value="Thiamin diphosphate-binding fold (THDP-binding)"/>
    <property type="match status" value="2"/>
</dbReference>
<name>A0A1I6JXK1_9FIRM</name>
<dbReference type="FunFam" id="3.40.50.970:FF:000007">
    <property type="entry name" value="Acetolactate synthase"/>
    <property type="match status" value="1"/>
</dbReference>
<dbReference type="InterPro" id="IPR029061">
    <property type="entry name" value="THDP-binding"/>
</dbReference>
<dbReference type="GO" id="GO:0009097">
    <property type="term" value="P:isoleucine biosynthetic process"/>
    <property type="evidence" value="ECO:0007669"/>
    <property type="project" value="TreeGrafter"/>
</dbReference>
<dbReference type="InterPro" id="IPR029035">
    <property type="entry name" value="DHS-like_NAD/FAD-binding_dom"/>
</dbReference>
<dbReference type="OrthoDB" id="4494979at2"/>
<accession>A0A1I6JXK1</accession>
<dbReference type="InterPro" id="IPR000399">
    <property type="entry name" value="TPP-bd_CS"/>
</dbReference>
<dbReference type="Pfam" id="PF02775">
    <property type="entry name" value="TPP_enzyme_C"/>
    <property type="match status" value="1"/>
</dbReference>
<evidence type="ECO:0000313" key="11">
    <source>
        <dbReference type="Proteomes" id="UP000214760"/>
    </source>
</evidence>
<dbReference type="Proteomes" id="UP000214760">
    <property type="component" value="Unassembled WGS sequence"/>
</dbReference>
<evidence type="ECO:0000256" key="4">
    <source>
        <dbReference type="RuleBase" id="RU362132"/>
    </source>
</evidence>
<evidence type="ECO:0000313" key="9">
    <source>
        <dbReference type="EMBL" id="SFR83628.1"/>
    </source>
</evidence>
<keyword evidence="10" id="KW-1185">Reference proteome</keyword>
<evidence type="ECO:0000259" key="7">
    <source>
        <dbReference type="Pfam" id="PF02776"/>
    </source>
</evidence>
<dbReference type="SUPFAM" id="SSF52467">
    <property type="entry name" value="DHS-like NAD/FAD-binding domain"/>
    <property type="match status" value="1"/>
</dbReference>
<comment type="cofactor">
    <cofactor evidence="1">
        <name>thiamine diphosphate</name>
        <dbReference type="ChEBI" id="CHEBI:58937"/>
    </cofactor>
</comment>
<organism evidence="9 11">
    <name type="scientific">[Clostridium] aminophilum</name>
    <dbReference type="NCBI Taxonomy" id="1526"/>
    <lineage>
        <taxon>Bacteria</taxon>
        <taxon>Bacillati</taxon>
        <taxon>Bacillota</taxon>
        <taxon>Clostridia</taxon>
        <taxon>Lachnospirales</taxon>
        <taxon>Lachnospiraceae</taxon>
    </lineage>
</organism>
<dbReference type="STRING" id="1526.SAMN02910262_02065"/>
<dbReference type="Pfam" id="PF02776">
    <property type="entry name" value="TPP_enzyme_N"/>
    <property type="match status" value="1"/>
</dbReference>
<feature type="domain" description="Thiamine pyrophosphate enzyme central" evidence="5">
    <location>
        <begin position="203"/>
        <end position="341"/>
    </location>
</feature>